<sequence length="52" mass="5175">MGKSIALFFASAALVIIAGSFVAPTTVAARKDNCSPAYGIDPCSTASIPSAN</sequence>
<comment type="caution">
    <text evidence="2">The sequence shown here is derived from an EMBL/GenBank/DDBJ whole genome shotgun (WGS) entry which is preliminary data.</text>
</comment>
<evidence type="ECO:0000313" key="3">
    <source>
        <dbReference type="Proteomes" id="UP000007123"/>
    </source>
</evidence>
<gene>
    <name evidence="2" type="ORF">QWE_05098</name>
</gene>
<evidence type="ECO:0000256" key="1">
    <source>
        <dbReference type="SAM" id="SignalP"/>
    </source>
</evidence>
<proteinExistence type="predicted"/>
<dbReference type="AlphaFoldDB" id="K2Q5H0"/>
<dbReference type="Proteomes" id="UP000007123">
    <property type="component" value="Unassembled WGS sequence"/>
</dbReference>
<dbReference type="PATRIC" id="fig|1156935.5.peg.1030"/>
<dbReference type="RefSeq" id="WP_006725018.1">
    <property type="nucleotide sequence ID" value="NZ_ALJF01000004.1"/>
</dbReference>
<organism evidence="2 3">
    <name type="scientific">Agrobacterium albertimagni AOL15</name>
    <dbReference type="NCBI Taxonomy" id="1156935"/>
    <lineage>
        <taxon>Bacteria</taxon>
        <taxon>Pseudomonadati</taxon>
        <taxon>Pseudomonadota</taxon>
        <taxon>Alphaproteobacteria</taxon>
        <taxon>Hyphomicrobiales</taxon>
        <taxon>Rhizobiaceae</taxon>
        <taxon>Rhizobium/Agrobacterium group</taxon>
        <taxon>Agrobacterium</taxon>
    </lineage>
</organism>
<feature type="signal peptide" evidence="1">
    <location>
        <begin position="1"/>
        <end position="28"/>
    </location>
</feature>
<protein>
    <submittedName>
        <fullName evidence="2">Uncharacterized protein</fullName>
    </submittedName>
</protein>
<keyword evidence="1" id="KW-0732">Signal</keyword>
<name>K2Q5H0_9HYPH</name>
<reference evidence="2 3" key="1">
    <citation type="journal article" date="2012" name="J. Bacteriol.">
        <title>Draft Genome Sequence of Agrobacterium albertimagni Strain AOL15.</title>
        <authorList>
            <person name="Trimble W.L."/>
            <person name="Phung le T."/>
            <person name="Meyer F."/>
            <person name="Gilbert J.A."/>
            <person name="Silver S."/>
        </authorList>
    </citation>
    <scope>NUCLEOTIDE SEQUENCE [LARGE SCALE GENOMIC DNA]</scope>
    <source>
        <strain evidence="2 3">AOL15</strain>
    </source>
</reference>
<feature type="chain" id="PRO_5003866810" evidence="1">
    <location>
        <begin position="29"/>
        <end position="52"/>
    </location>
</feature>
<keyword evidence="3" id="KW-1185">Reference proteome</keyword>
<accession>K2Q5H0</accession>
<evidence type="ECO:0000313" key="2">
    <source>
        <dbReference type="EMBL" id="EKF60415.1"/>
    </source>
</evidence>
<dbReference type="eggNOG" id="ENOG5031T2C">
    <property type="taxonomic scope" value="Bacteria"/>
</dbReference>
<dbReference type="EMBL" id="ALJF01000004">
    <property type="protein sequence ID" value="EKF60415.1"/>
    <property type="molecule type" value="Genomic_DNA"/>
</dbReference>